<sequence>MLNMRDGDWARFEERDIPGKFLDKEGRPATYAMLLERADKALRDHITPALLDERMRAAKRGVERIRAAIVASGIDTLIVIGDDQAELYTNDNLPSILIYYGETIRNNPRHKGNPNPLEWWQNARGGYYVDEGETDFPVDAGLARHMIARLVDDEFDISTANRLRDGEGEGHAFGFVHRQLMDEANPLPIVPLALNTYYAPNQPTPRRCYALGQAIRRAVESYPEDIKVGVIASGGLSHFVVDEELDRGLIEAIRAKDVAALTSMDRAKLNSGSSEIRNWIATAGACEHLDLAWSEYLPCYRTEAGTGTGVCFAEWH</sequence>
<keyword evidence="2" id="KW-0223">Dioxygenase</keyword>
<comment type="caution">
    <text evidence="2">The sequence shown here is derived from an EMBL/GenBank/DDBJ whole genome shotgun (WGS) entry which is preliminary data.</text>
</comment>
<organism evidence="2 3">
    <name type="scientific">Sphingobium indicum F2</name>
    <dbReference type="NCBI Taxonomy" id="1450518"/>
    <lineage>
        <taxon>Bacteria</taxon>
        <taxon>Pseudomonadati</taxon>
        <taxon>Pseudomonadota</taxon>
        <taxon>Alphaproteobacteria</taxon>
        <taxon>Sphingomonadales</taxon>
        <taxon>Sphingomonadaceae</taxon>
        <taxon>Sphingobium</taxon>
    </lineage>
</organism>
<dbReference type="GO" id="GO:0008198">
    <property type="term" value="F:ferrous iron binding"/>
    <property type="evidence" value="ECO:0007669"/>
    <property type="project" value="InterPro"/>
</dbReference>
<dbReference type="Gene3D" id="3.40.830.10">
    <property type="entry name" value="LigB-like"/>
    <property type="match status" value="1"/>
</dbReference>
<dbReference type="InterPro" id="IPR004183">
    <property type="entry name" value="Xdiol_dOase_suB"/>
</dbReference>
<dbReference type="GO" id="GO:0016702">
    <property type="term" value="F:oxidoreductase activity, acting on single donors with incorporation of molecular oxygen, incorporation of two atoms of oxygen"/>
    <property type="evidence" value="ECO:0007669"/>
    <property type="project" value="UniProtKB-ARBA"/>
</dbReference>
<keyword evidence="2" id="KW-0560">Oxidoreductase</keyword>
<feature type="domain" description="Extradiol ring-cleavage dioxygenase class III enzyme subunit B" evidence="1">
    <location>
        <begin position="58"/>
        <end position="288"/>
    </location>
</feature>
<dbReference type="EMBL" id="JANF02000061">
    <property type="protein sequence ID" value="KER35990.1"/>
    <property type="molecule type" value="Genomic_DNA"/>
</dbReference>
<accession>A0A8E1C286</accession>
<dbReference type="SUPFAM" id="SSF53213">
    <property type="entry name" value="LigB-like"/>
    <property type="match status" value="1"/>
</dbReference>
<gene>
    <name evidence="2" type="ORF">AL00_13135</name>
</gene>
<evidence type="ECO:0000259" key="1">
    <source>
        <dbReference type="Pfam" id="PF02900"/>
    </source>
</evidence>
<dbReference type="AlphaFoldDB" id="A0A8E1C286"/>
<proteinExistence type="predicted"/>
<dbReference type="Proteomes" id="UP000028135">
    <property type="component" value="Unassembled WGS sequence"/>
</dbReference>
<dbReference type="Pfam" id="PF02900">
    <property type="entry name" value="LigB"/>
    <property type="match status" value="1"/>
</dbReference>
<evidence type="ECO:0000313" key="3">
    <source>
        <dbReference type="Proteomes" id="UP000028135"/>
    </source>
</evidence>
<protein>
    <submittedName>
        <fullName evidence="2">Extradiol ring-cleavage dioxygenase</fullName>
    </submittedName>
</protein>
<evidence type="ECO:0000313" key="2">
    <source>
        <dbReference type="EMBL" id="KER35990.1"/>
    </source>
</evidence>
<name>A0A8E1C286_9SPHN</name>
<reference evidence="2 3" key="1">
    <citation type="submission" date="2014-05" db="EMBL/GenBank/DDBJ databases">
        <title>Genome Announcement of Sphingobium lucknowense F2.</title>
        <authorList>
            <person name="Lal R."/>
            <person name="Negi V."/>
            <person name="Lata P."/>
            <person name="Sangwan N."/>
            <person name="Gupta S.K."/>
            <person name="Rao D.L.N."/>
            <person name="Das S."/>
        </authorList>
    </citation>
    <scope>NUCLEOTIDE SEQUENCE [LARGE SCALE GENOMIC DNA]</scope>
    <source>
        <strain evidence="2 3">F2</strain>
    </source>
</reference>